<comment type="cofactor">
    <cofactor evidence="13">
        <name>[4Fe-4S] cluster</name>
        <dbReference type="ChEBI" id="CHEBI:49883"/>
    </cofactor>
    <text evidence="13">Binds 2 [4Fe-4S] clusters. One cluster is coordinated with 3 cysteines and an exchangeable S-adenosyl-L-methionine.</text>
</comment>
<feature type="binding site" evidence="13">
    <location>
        <position position="161"/>
    </location>
    <ligand>
        <name>[4Fe-4S] cluster</name>
        <dbReference type="ChEBI" id="CHEBI:49883"/>
        <label>2</label>
        <note>4Fe-4S-S-AdoMet</note>
    </ligand>
</feature>
<keyword evidence="6 13" id="KW-0408">Iron</keyword>
<dbReference type="PROSITE" id="PS50926">
    <property type="entry name" value="TRAM"/>
    <property type="match status" value="1"/>
</dbReference>
<evidence type="ECO:0000313" key="17">
    <source>
        <dbReference type="EMBL" id="TCP60998.1"/>
    </source>
</evidence>
<dbReference type="InterPro" id="IPR005839">
    <property type="entry name" value="Methylthiotransferase"/>
</dbReference>
<keyword evidence="4 13" id="KW-0949">S-adenosyl-L-methionine</keyword>
<keyword evidence="5 13" id="KW-0479">Metal-binding</keyword>
<evidence type="ECO:0000259" key="15">
    <source>
        <dbReference type="PROSITE" id="PS51449"/>
    </source>
</evidence>
<evidence type="ECO:0000256" key="11">
    <source>
        <dbReference type="ARBA" id="ARBA00080698"/>
    </source>
</evidence>
<feature type="domain" description="MTTase N-terminal" evidence="15">
    <location>
        <begin position="6"/>
        <end position="124"/>
    </location>
</feature>
<dbReference type="FunFam" id="3.80.30.20:FF:000001">
    <property type="entry name" value="tRNA-2-methylthio-N(6)-dimethylallyladenosine synthase 2"/>
    <property type="match status" value="1"/>
</dbReference>
<evidence type="ECO:0000256" key="13">
    <source>
        <dbReference type="HAMAP-Rule" id="MF_01864"/>
    </source>
</evidence>
<dbReference type="InterPro" id="IPR007197">
    <property type="entry name" value="rSAM"/>
</dbReference>
<keyword evidence="2 13" id="KW-0004">4Fe-4S</keyword>
<dbReference type="PROSITE" id="PS01278">
    <property type="entry name" value="MTTASE_RADICAL"/>
    <property type="match status" value="1"/>
</dbReference>
<dbReference type="PANTHER" id="PTHR43020:SF2">
    <property type="entry name" value="MITOCHONDRIAL TRNA METHYLTHIOTRANSFERASE CDK5RAP1"/>
    <property type="match status" value="1"/>
</dbReference>
<evidence type="ECO:0000256" key="12">
    <source>
        <dbReference type="ARBA" id="ARBA00081141"/>
    </source>
</evidence>
<accession>A0A4R2RF01</accession>
<feature type="domain" description="Radical SAM core" evidence="16">
    <location>
        <begin position="147"/>
        <end position="377"/>
    </location>
</feature>
<evidence type="ECO:0000256" key="9">
    <source>
        <dbReference type="ARBA" id="ARBA00051425"/>
    </source>
</evidence>
<feature type="domain" description="TRAM" evidence="14">
    <location>
        <begin position="380"/>
        <end position="443"/>
    </location>
</feature>
<keyword evidence="18" id="KW-1185">Reference proteome</keyword>
<evidence type="ECO:0000256" key="4">
    <source>
        <dbReference type="ARBA" id="ARBA00022691"/>
    </source>
</evidence>
<dbReference type="Pfam" id="PF00919">
    <property type="entry name" value="UPF0004"/>
    <property type="match status" value="1"/>
</dbReference>
<dbReference type="InterPro" id="IPR006638">
    <property type="entry name" value="Elp3/MiaA/NifB-like_rSAM"/>
</dbReference>
<dbReference type="Proteomes" id="UP000294813">
    <property type="component" value="Unassembled WGS sequence"/>
</dbReference>
<dbReference type="GO" id="GO:0035597">
    <property type="term" value="F:tRNA-2-methylthio-N(6)-dimethylallyladenosine(37) synthase activity"/>
    <property type="evidence" value="ECO:0007669"/>
    <property type="project" value="UniProtKB-EC"/>
</dbReference>
<name>A0A4R2RF01_9FIRM</name>
<feature type="binding site" evidence="13">
    <location>
        <position position="165"/>
    </location>
    <ligand>
        <name>[4Fe-4S] cluster</name>
        <dbReference type="ChEBI" id="CHEBI:49883"/>
        <label>2</label>
        <note>4Fe-4S-S-AdoMet</note>
    </ligand>
</feature>
<comment type="caution">
    <text evidence="17">The sequence shown here is derived from an EMBL/GenBank/DDBJ whole genome shotgun (WGS) entry which is preliminary data.</text>
</comment>
<dbReference type="InterPro" id="IPR038135">
    <property type="entry name" value="Methylthiotransferase_N_sf"/>
</dbReference>
<dbReference type="Pfam" id="PF04055">
    <property type="entry name" value="Radical_SAM"/>
    <property type="match status" value="1"/>
</dbReference>
<dbReference type="SMART" id="SM00729">
    <property type="entry name" value="Elp3"/>
    <property type="match status" value="1"/>
</dbReference>
<comment type="function">
    <text evidence="1 13">Catalyzes the methylthiolation of N6-(dimethylallyl)adenosine (i(6)A), leading to the formation of 2-methylthio-N6-(dimethylallyl)adenosine (ms(2)i(6)A) at position 37 in tRNAs that read codons beginning with uridine.</text>
</comment>
<evidence type="ECO:0000256" key="2">
    <source>
        <dbReference type="ARBA" id="ARBA00022485"/>
    </source>
</evidence>
<feature type="binding site" evidence="13">
    <location>
        <position position="168"/>
    </location>
    <ligand>
        <name>[4Fe-4S] cluster</name>
        <dbReference type="ChEBI" id="CHEBI:49883"/>
        <label>2</label>
        <note>4Fe-4S-S-AdoMet</note>
    </ligand>
</feature>
<reference evidence="17 18" key="1">
    <citation type="submission" date="2019-03" db="EMBL/GenBank/DDBJ databases">
        <title>Genomic Encyclopedia of Type Strains, Phase IV (KMG-IV): sequencing the most valuable type-strain genomes for metagenomic binning, comparative biology and taxonomic classification.</title>
        <authorList>
            <person name="Goeker M."/>
        </authorList>
    </citation>
    <scope>NUCLEOTIDE SEQUENCE [LARGE SCALE GENOMIC DNA]</scope>
    <source>
        <strain evidence="17 18">DSM 11170</strain>
    </source>
</reference>
<comment type="similarity">
    <text evidence="13">Belongs to the methylthiotransferase family. MiaB subfamily.</text>
</comment>
<dbReference type="PROSITE" id="PS51918">
    <property type="entry name" value="RADICAL_SAM"/>
    <property type="match status" value="1"/>
</dbReference>
<feature type="binding site" evidence="13">
    <location>
        <position position="51"/>
    </location>
    <ligand>
        <name>[4Fe-4S] cluster</name>
        <dbReference type="ChEBI" id="CHEBI:49883"/>
        <label>1</label>
    </ligand>
</feature>
<comment type="subcellular location">
    <subcellularLocation>
        <location evidence="13">Cytoplasm</location>
    </subcellularLocation>
</comment>
<feature type="binding site" evidence="13">
    <location>
        <position position="15"/>
    </location>
    <ligand>
        <name>[4Fe-4S] cluster</name>
        <dbReference type="ChEBI" id="CHEBI:49883"/>
        <label>1</label>
    </ligand>
</feature>
<dbReference type="GO" id="GO:0046872">
    <property type="term" value="F:metal ion binding"/>
    <property type="evidence" value="ECO:0007669"/>
    <property type="project" value="UniProtKB-KW"/>
</dbReference>
<dbReference type="Gene3D" id="3.40.50.12160">
    <property type="entry name" value="Methylthiotransferase, N-terminal domain"/>
    <property type="match status" value="1"/>
</dbReference>
<dbReference type="InterPro" id="IPR058240">
    <property type="entry name" value="rSAM_sf"/>
</dbReference>
<dbReference type="NCBIfam" id="TIGR00089">
    <property type="entry name" value="MiaB/RimO family radical SAM methylthiotransferase"/>
    <property type="match status" value="1"/>
</dbReference>
<keyword evidence="7 13" id="KW-0411">Iron-sulfur</keyword>
<dbReference type="RefSeq" id="WP_131920593.1">
    <property type="nucleotide sequence ID" value="NZ_JAOQNU010000033.1"/>
</dbReference>
<proteinExistence type="inferred from homology"/>
<dbReference type="OrthoDB" id="9805215at2"/>
<evidence type="ECO:0000259" key="16">
    <source>
        <dbReference type="PROSITE" id="PS51918"/>
    </source>
</evidence>
<evidence type="ECO:0000313" key="18">
    <source>
        <dbReference type="Proteomes" id="UP000294813"/>
    </source>
</evidence>
<evidence type="ECO:0000256" key="3">
    <source>
        <dbReference type="ARBA" id="ARBA00022679"/>
    </source>
</evidence>
<keyword evidence="3 13" id="KW-0808">Transferase</keyword>
<dbReference type="NCBIfam" id="TIGR01574">
    <property type="entry name" value="miaB-methiolase"/>
    <property type="match status" value="1"/>
</dbReference>
<evidence type="ECO:0000256" key="10">
    <source>
        <dbReference type="ARBA" id="ARBA00068570"/>
    </source>
</evidence>
<dbReference type="InterPro" id="IPR020612">
    <property type="entry name" value="Methylthiotransferase_CS"/>
</dbReference>
<sequence length="444" mass="49452">MSTDKKGFFTLTYGCQMNERDSETLAGFLQDMGYVATEDAEEAAIFLVNSCCVRESAERKILGKIGELRKYKMADPGVIIAVGGCMAQQPHMVEKLRNSYPYVDLIFGTHNLHRLPQMLTECLQSGERVIDVWTTEGEIHEDLPARQANGLKAHVTIMYGCNNFCSYCIVPYVRGRERSRLPGDVIAEITALAVQGVQEVTLLGQNVNSYGKDLENPLSFADLLRQVGQVEGIKRVRFMTSHPKDVEPELIAAMAEVPALCPHIHLPVQAGSDRILRAMNRYYTRQDYLLLLGRLRAAVPHLAVTTDIIVGFPGETDEDFADTLDLVRKAQFDHAFTFLYSKRSGTPAAELPEQIDGETKRNRFQQLLALQNEISLAINQRLLGQVVDVLVEGRSKNDATRLTGRTGSNKIVVFPGDDQLIGQTVAVKINEVRTWTLLGEQLAK</sequence>
<dbReference type="InterPro" id="IPR006463">
    <property type="entry name" value="MiaB_methiolase"/>
</dbReference>
<dbReference type="SFLD" id="SFLDG01061">
    <property type="entry name" value="methylthiotransferase"/>
    <property type="match status" value="1"/>
</dbReference>
<dbReference type="EC" id="2.8.4.3" evidence="8 13"/>
<dbReference type="PANTHER" id="PTHR43020">
    <property type="entry name" value="CDK5 REGULATORY SUBUNIT-ASSOCIATED PROTEIN 1"/>
    <property type="match status" value="1"/>
</dbReference>
<dbReference type="HAMAP" id="MF_01864">
    <property type="entry name" value="tRNA_metthiotr_MiaB"/>
    <property type="match status" value="1"/>
</dbReference>
<dbReference type="CDD" id="cd01335">
    <property type="entry name" value="Radical_SAM"/>
    <property type="match status" value="1"/>
</dbReference>
<dbReference type="InterPro" id="IPR013848">
    <property type="entry name" value="Methylthiotransferase_N"/>
</dbReference>
<dbReference type="SFLD" id="SFLDF00273">
    <property type="entry name" value="(dimethylallyl)adenosine_tRNA"/>
    <property type="match status" value="1"/>
</dbReference>
<dbReference type="AlphaFoldDB" id="A0A4R2RF01"/>
<evidence type="ECO:0000256" key="6">
    <source>
        <dbReference type="ARBA" id="ARBA00023004"/>
    </source>
</evidence>
<comment type="catalytic activity">
    <reaction evidence="9 13">
        <text>N(6)-dimethylallyladenosine(37) in tRNA + (sulfur carrier)-SH + AH2 + 2 S-adenosyl-L-methionine = 2-methylsulfanyl-N(6)-dimethylallyladenosine(37) in tRNA + (sulfur carrier)-H + 5'-deoxyadenosine + L-methionine + A + S-adenosyl-L-homocysteine + 2 H(+)</text>
        <dbReference type="Rhea" id="RHEA:37067"/>
        <dbReference type="Rhea" id="RHEA-COMP:10375"/>
        <dbReference type="Rhea" id="RHEA-COMP:10376"/>
        <dbReference type="Rhea" id="RHEA-COMP:14737"/>
        <dbReference type="Rhea" id="RHEA-COMP:14739"/>
        <dbReference type="ChEBI" id="CHEBI:13193"/>
        <dbReference type="ChEBI" id="CHEBI:15378"/>
        <dbReference type="ChEBI" id="CHEBI:17319"/>
        <dbReference type="ChEBI" id="CHEBI:17499"/>
        <dbReference type="ChEBI" id="CHEBI:29917"/>
        <dbReference type="ChEBI" id="CHEBI:57844"/>
        <dbReference type="ChEBI" id="CHEBI:57856"/>
        <dbReference type="ChEBI" id="CHEBI:59789"/>
        <dbReference type="ChEBI" id="CHEBI:64428"/>
        <dbReference type="ChEBI" id="CHEBI:74415"/>
        <dbReference type="ChEBI" id="CHEBI:74417"/>
        <dbReference type="EC" id="2.8.4.3"/>
    </reaction>
</comment>
<dbReference type="SFLD" id="SFLDG01082">
    <property type="entry name" value="B12-binding_domain_containing"/>
    <property type="match status" value="1"/>
</dbReference>
<evidence type="ECO:0000256" key="7">
    <source>
        <dbReference type="ARBA" id="ARBA00023014"/>
    </source>
</evidence>
<dbReference type="GO" id="GO:0005829">
    <property type="term" value="C:cytosol"/>
    <property type="evidence" value="ECO:0007669"/>
    <property type="project" value="TreeGrafter"/>
</dbReference>
<evidence type="ECO:0000256" key="5">
    <source>
        <dbReference type="ARBA" id="ARBA00022723"/>
    </source>
</evidence>
<dbReference type="Gene3D" id="3.80.30.20">
    <property type="entry name" value="tm_1862 like domain"/>
    <property type="match status" value="1"/>
</dbReference>
<dbReference type="FunFam" id="3.40.50.12160:FF:000003">
    <property type="entry name" value="CDK5 regulatory subunit-associated protein 1"/>
    <property type="match status" value="1"/>
</dbReference>
<evidence type="ECO:0000259" key="14">
    <source>
        <dbReference type="PROSITE" id="PS50926"/>
    </source>
</evidence>
<dbReference type="EMBL" id="SLXT01000032">
    <property type="protein sequence ID" value="TCP60998.1"/>
    <property type="molecule type" value="Genomic_DNA"/>
</dbReference>
<evidence type="ECO:0000256" key="1">
    <source>
        <dbReference type="ARBA" id="ARBA00003234"/>
    </source>
</evidence>
<dbReference type="InterPro" id="IPR023404">
    <property type="entry name" value="rSAM_horseshoe"/>
</dbReference>
<feature type="binding site" evidence="13">
    <location>
        <position position="85"/>
    </location>
    <ligand>
        <name>[4Fe-4S] cluster</name>
        <dbReference type="ChEBI" id="CHEBI:49883"/>
        <label>1</label>
    </ligand>
</feature>
<keyword evidence="13" id="KW-0819">tRNA processing</keyword>
<dbReference type="GO" id="GO:0051539">
    <property type="term" value="F:4 iron, 4 sulfur cluster binding"/>
    <property type="evidence" value="ECO:0007669"/>
    <property type="project" value="UniProtKB-UniRule"/>
</dbReference>
<organism evidence="17 18">
    <name type="scientific">Heliophilum fasciatum</name>
    <dbReference type="NCBI Taxonomy" id="35700"/>
    <lineage>
        <taxon>Bacteria</taxon>
        <taxon>Bacillati</taxon>
        <taxon>Bacillota</taxon>
        <taxon>Clostridia</taxon>
        <taxon>Eubacteriales</taxon>
        <taxon>Heliobacteriaceae</taxon>
        <taxon>Heliophilum</taxon>
    </lineage>
</organism>
<keyword evidence="13" id="KW-0963">Cytoplasm</keyword>
<comment type="subunit">
    <text evidence="13">Monomer.</text>
</comment>
<protein>
    <recommendedName>
        <fullName evidence="10 13">tRNA-2-methylthio-N(6)-dimethylallyladenosine synthase</fullName>
        <ecNumber evidence="8 13">2.8.4.3</ecNumber>
    </recommendedName>
    <alternativeName>
        <fullName evidence="12 13">(Dimethylallyl)adenosine tRNA methylthiotransferase MiaB</fullName>
    </alternativeName>
    <alternativeName>
        <fullName evidence="11 13">tRNA-i(6)A37 methylthiotransferase</fullName>
    </alternativeName>
</protein>
<dbReference type="PROSITE" id="PS51449">
    <property type="entry name" value="MTTASE_N"/>
    <property type="match status" value="1"/>
</dbReference>
<dbReference type="SFLD" id="SFLDS00029">
    <property type="entry name" value="Radical_SAM"/>
    <property type="match status" value="1"/>
</dbReference>
<dbReference type="Pfam" id="PF01938">
    <property type="entry name" value="TRAM"/>
    <property type="match status" value="1"/>
</dbReference>
<gene>
    <name evidence="13" type="primary">miaB</name>
    <name evidence="17" type="ORF">EDD73_13234</name>
</gene>
<dbReference type="SUPFAM" id="SSF102114">
    <property type="entry name" value="Radical SAM enzymes"/>
    <property type="match status" value="1"/>
</dbReference>
<dbReference type="InterPro" id="IPR002792">
    <property type="entry name" value="TRAM_dom"/>
</dbReference>
<evidence type="ECO:0000256" key="8">
    <source>
        <dbReference type="ARBA" id="ARBA00033765"/>
    </source>
</evidence>